<accession>A0A4C1X0V8</accession>
<feature type="region of interest" description="Disordered" evidence="1">
    <location>
        <begin position="81"/>
        <end position="102"/>
    </location>
</feature>
<name>A0A4C1X0V8_EUMVA</name>
<proteinExistence type="predicted"/>
<dbReference type="Proteomes" id="UP000299102">
    <property type="component" value="Unassembled WGS sequence"/>
</dbReference>
<protein>
    <submittedName>
        <fullName evidence="2">Uncharacterized protein</fullName>
    </submittedName>
</protein>
<sequence length="102" mass="10782">MGPSRAGVPVTSCAERIPLRDPPQGKSRAANTLACCPAAGIKIENGTGSEIEVEIDVDRYKRRRNSLCICAVDSGSMSINYIDKPPTKKGRTTSAGPASVYT</sequence>
<reference evidence="2 3" key="1">
    <citation type="journal article" date="2019" name="Commun. Biol.">
        <title>The bagworm genome reveals a unique fibroin gene that provides high tensile strength.</title>
        <authorList>
            <person name="Kono N."/>
            <person name="Nakamura H."/>
            <person name="Ohtoshi R."/>
            <person name="Tomita M."/>
            <person name="Numata K."/>
            <person name="Arakawa K."/>
        </authorList>
    </citation>
    <scope>NUCLEOTIDE SEQUENCE [LARGE SCALE GENOMIC DNA]</scope>
</reference>
<evidence type="ECO:0000256" key="1">
    <source>
        <dbReference type="SAM" id="MobiDB-lite"/>
    </source>
</evidence>
<comment type="caution">
    <text evidence="2">The sequence shown here is derived from an EMBL/GenBank/DDBJ whole genome shotgun (WGS) entry which is preliminary data.</text>
</comment>
<organism evidence="2 3">
    <name type="scientific">Eumeta variegata</name>
    <name type="common">Bagworm moth</name>
    <name type="synonym">Eumeta japonica</name>
    <dbReference type="NCBI Taxonomy" id="151549"/>
    <lineage>
        <taxon>Eukaryota</taxon>
        <taxon>Metazoa</taxon>
        <taxon>Ecdysozoa</taxon>
        <taxon>Arthropoda</taxon>
        <taxon>Hexapoda</taxon>
        <taxon>Insecta</taxon>
        <taxon>Pterygota</taxon>
        <taxon>Neoptera</taxon>
        <taxon>Endopterygota</taxon>
        <taxon>Lepidoptera</taxon>
        <taxon>Glossata</taxon>
        <taxon>Ditrysia</taxon>
        <taxon>Tineoidea</taxon>
        <taxon>Psychidae</taxon>
        <taxon>Oiketicinae</taxon>
        <taxon>Eumeta</taxon>
    </lineage>
</organism>
<evidence type="ECO:0000313" key="2">
    <source>
        <dbReference type="EMBL" id="GBP56582.1"/>
    </source>
</evidence>
<keyword evidence="3" id="KW-1185">Reference proteome</keyword>
<dbReference type="EMBL" id="BGZK01000696">
    <property type="protein sequence ID" value="GBP56582.1"/>
    <property type="molecule type" value="Genomic_DNA"/>
</dbReference>
<dbReference type="AlphaFoldDB" id="A0A4C1X0V8"/>
<evidence type="ECO:0000313" key="3">
    <source>
        <dbReference type="Proteomes" id="UP000299102"/>
    </source>
</evidence>
<gene>
    <name evidence="2" type="ORF">EVAR_80345_1</name>
</gene>
<feature type="compositionally biased region" description="Polar residues" evidence="1">
    <location>
        <begin position="92"/>
        <end position="102"/>
    </location>
</feature>